<name>A0ACC6M104_9BACI</name>
<dbReference type="EMBL" id="JAWZSR010000001">
    <property type="protein sequence ID" value="MDX8044412.1"/>
    <property type="molecule type" value="Genomic_DNA"/>
</dbReference>
<evidence type="ECO:0000313" key="1">
    <source>
        <dbReference type="EMBL" id="MDX8044412.1"/>
    </source>
</evidence>
<dbReference type="Proteomes" id="UP001277972">
    <property type="component" value="Unassembled WGS sequence"/>
</dbReference>
<accession>A0ACC6M104</accession>
<sequence>MIQHLHTNRLALKQISKADAESLFEIWSDPEVTQFMNIDNFTTVNQAEEMIVFLNQLTEECKAIRYSIIDRESNKIIGSCGFNTLDFENKKAEIGYDIAKKYWGKGYAPEAITALVDHAFQTLKLHRIEAKIEPANTNSIKVVEKLMFTYEGTLRQSEKSKGRFIDLHMYARLNR</sequence>
<keyword evidence="1" id="KW-0808">Transferase</keyword>
<evidence type="ECO:0000313" key="2">
    <source>
        <dbReference type="Proteomes" id="UP001277972"/>
    </source>
</evidence>
<comment type="caution">
    <text evidence="1">The sequence shown here is derived from an EMBL/GenBank/DDBJ whole genome shotgun (WGS) entry which is preliminary data.</text>
</comment>
<reference evidence="1" key="1">
    <citation type="submission" date="2023-11" db="EMBL/GenBank/DDBJ databases">
        <title>Gracilibacillus pellucida a moderately halophilic bacterium isolated from saline soil in Xinjiang province.</title>
        <authorList>
            <person name="Zhang Z."/>
            <person name="Tan F."/>
            <person name="Wang Y."/>
            <person name="Xia M."/>
        </authorList>
    </citation>
    <scope>NUCLEOTIDE SEQUENCE</scope>
    <source>
        <strain evidence="1">S3-1-1</strain>
    </source>
</reference>
<proteinExistence type="predicted"/>
<gene>
    <name evidence="1" type="ORF">SH601_00295</name>
</gene>
<dbReference type="EC" id="2.-.-.-" evidence="1"/>
<organism evidence="1 2">
    <name type="scientific">Gracilibacillus pellucidus</name>
    <dbReference type="NCBI Taxonomy" id="3095368"/>
    <lineage>
        <taxon>Bacteria</taxon>
        <taxon>Bacillati</taxon>
        <taxon>Bacillota</taxon>
        <taxon>Bacilli</taxon>
        <taxon>Bacillales</taxon>
        <taxon>Bacillaceae</taxon>
        <taxon>Gracilibacillus</taxon>
    </lineage>
</organism>
<keyword evidence="2" id="KW-1185">Reference proteome</keyword>
<protein>
    <submittedName>
        <fullName evidence="1">GNAT family protein</fullName>
        <ecNumber evidence="1">2.-.-.-</ecNumber>
    </submittedName>
</protein>